<comment type="subcellular location">
    <subcellularLocation>
        <location evidence="1">Membrane</location>
        <topology evidence="1">Multi-pass membrane protein</topology>
    </subcellularLocation>
</comment>
<feature type="region of interest" description="Disordered" evidence="7">
    <location>
        <begin position="1"/>
        <end position="23"/>
    </location>
</feature>
<feature type="transmembrane region" description="Helical" evidence="8">
    <location>
        <begin position="391"/>
        <end position="417"/>
    </location>
</feature>
<dbReference type="InterPro" id="IPR039309">
    <property type="entry name" value="BT1"/>
</dbReference>
<dbReference type="SUPFAM" id="SSF103473">
    <property type="entry name" value="MFS general substrate transporter"/>
    <property type="match status" value="1"/>
</dbReference>
<evidence type="ECO:0000256" key="7">
    <source>
        <dbReference type="SAM" id="MobiDB-lite"/>
    </source>
</evidence>
<organism evidence="9 10">
    <name type="scientific">Momordica charantia</name>
    <name type="common">Bitter gourd</name>
    <name type="synonym">Balsam pear</name>
    <dbReference type="NCBI Taxonomy" id="3673"/>
    <lineage>
        <taxon>Eukaryota</taxon>
        <taxon>Viridiplantae</taxon>
        <taxon>Streptophyta</taxon>
        <taxon>Embryophyta</taxon>
        <taxon>Tracheophyta</taxon>
        <taxon>Spermatophyta</taxon>
        <taxon>Magnoliopsida</taxon>
        <taxon>eudicotyledons</taxon>
        <taxon>Gunneridae</taxon>
        <taxon>Pentapetalae</taxon>
        <taxon>rosids</taxon>
        <taxon>fabids</taxon>
        <taxon>Cucurbitales</taxon>
        <taxon>Cucurbitaceae</taxon>
        <taxon>Momordiceae</taxon>
        <taxon>Momordica</taxon>
    </lineage>
</organism>
<keyword evidence="4 8" id="KW-0812">Transmembrane</keyword>
<dbReference type="InterPro" id="IPR036259">
    <property type="entry name" value="MFS_trans_sf"/>
</dbReference>
<evidence type="ECO:0000256" key="5">
    <source>
        <dbReference type="ARBA" id="ARBA00022989"/>
    </source>
</evidence>
<name>A0A6J1CDI2_MOMCH</name>
<feature type="transmembrane region" description="Helical" evidence="8">
    <location>
        <begin position="429"/>
        <end position="448"/>
    </location>
</feature>
<evidence type="ECO:0000256" key="3">
    <source>
        <dbReference type="ARBA" id="ARBA00022448"/>
    </source>
</evidence>
<dbReference type="CDD" id="cd17484">
    <property type="entry name" value="MFS_FBT"/>
    <property type="match status" value="1"/>
</dbReference>
<evidence type="ECO:0000313" key="10">
    <source>
        <dbReference type="RefSeq" id="XP_022138623.1"/>
    </source>
</evidence>
<feature type="transmembrane region" description="Helical" evidence="8">
    <location>
        <begin position="198"/>
        <end position="217"/>
    </location>
</feature>
<accession>A0A6J1CDI2</accession>
<dbReference type="Proteomes" id="UP000504603">
    <property type="component" value="Unplaced"/>
</dbReference>
<keyword evidence="6 8" id="KW-0472">Membrane</keyword>
<dbReference type="PANTHER" id="PTHR31585:SF0">
    <property type="entry name" value="FOLATE-BIOPTERIN TRANSPORTER 1, CHLOROPLASTIC"/>
    <property type="match status" value="1"/>
</dbReference>
<dbReference type="GO" id="GO:0016020">
    <property type="term" value="C:membrane"/>
    <property type="evidence" value="ECO:0007669"/>
    <property type="project" value="UniProtKB-SubCell"/>
</dbReference>
<dbReference type="GeneID" id="111009739"/>
<evidence type="ECO:0000313" key="9">
    <source>
        <dbReference type="Proteomes" id="UP000504603"/>
    </source>
</evidence>
<dbReference type="InterPro" id="IPR004324">
    <property type="entry name" value="FBT"/>
</dbReference>
<dbReference type="RefSeq" id="XP_022138623.1">
    <property type="nucleotide sequence ID" value="XM_022282931.1"/>
</dbReference>
<feature type="transmembrane region" description="Helical" evidence="8">
    <location>
        <begin position="73"/>
        <end position="96"/>
    </location>
</feature>
<evidence type="ECO:0000256" key="6">
    <source>
        <dbReference type="ARBA" id="ARBA00023136"/>
    </source>
</evidence>
<feature type="transmembrane region" description="Helical" evidence="8">
    <location>
        <begin position="323"/>
        <end position="343"/>
    </location>
</feature>
<dbReference type="Pfam" id="PF03092">
    <property type="entry name" value="BT1"/>
    <property type="match status" value="2"/>
</dbReference>
<dbReference type="Gene3D" id="1.20.1250.20">
    <property type="entry name" value="MFS general substrate transporter like domains"/>
    <property type="match status" value="1"/>
</dbReference>
<dbReference type="OrthoDB" id="754047at2759"/>
<feature type="transmembrane region" description="Helical" evidence="8">
    <location>
        <begin position="292"/>
        <end position="311"/>
    </location>
</feature>
<evidence type="ECO:0000256" key="1">
    <source>
        <dbReference type="ARBA" id="ARBA00004141"/>
    </source>
</evidence>
<proteinExistence type="inferred from homology"/>
<keyword evidence="3" id="KW-0813">Transport</keyword>
<evidence type="ECO:0000256" key="4">
    <source>
        <dbReference type="ARBA" id="ARBA00022692"/>
    </source>
</evidence>
<feature type="transmembrane region" description="Helical" evidence="8">
    <location>
        <begin position="139"/>
        <end position="160"/>
    </location>
</feature>
<keyword evidence="5 8" id="KW-1133">Transmembrane helix</keyword>
<reference evidence="10" key="1">
    <citation type="submission" date="2025-08" db="UniProtKB">
        <authorList>
            <consortium name="RefSeq"/>
        </authorList>
    </citation>
    <scope>IDENTIFICATION</scope>
    <source>
        <strain evidence="10">OHB3-1</strain>
    </source>
</reference>
<evidence type="ECO:0000256" key="2">
    <source>
        <dbReference type="ARBA" id="ARBA00007015"/>
    </source>
</evidence>
<feature type="transmembrane region" description="Helical" evidence="8">
    <location>
        <begin position="166"/>
        <end position="191"/>
    </location>
</feature>
<dbReference type="KEGG" id="mcha:111009739"/>
<evidence type="ECO:0000256" key="8">
    <source>
        <dbReference type="SAM" id="Phobius"/>
    </source>
</evidence>
<feature type="transmembrane region" description="Helical" evidence="8">
    <location>
        <begin position="108"/>
        <end position="127"/>
    </location>
</feature>
<sequence length="468" mass="50112">MLLPVPTTRSDMEDDDTVPISNNGVEEGEPLISSVDGVTSSGSIIASVPRTFGFGYSLSGVKCFGVDLTPDNVAVAMVYFVQGVLGLAKLAVSFYLKDDLHLDPAETAVISGFAALPWLIKPLYGFVSDSVPLCGYRRRSYLILSGLLGAFSWSFMATLVSSKYDAAMCILLGSLSVAFSDVVSSIVIMFLQFGSLRFVFGVTALLPLITSAVAVLVEEQPVCVPVNGSNLPPGALGFIETSKQHIFNLWTAVRQPNVYLPTLFIFLWQATPQSDSAMFFFATNKLGFTPEFLGRVKLVTSIASLVGVALYNAFLKNVALRKIFLVMSIIGSALGMTQVFLVTGLNREFGISDEWFAIGDSLIITVLGQASFMPVLVLAARICPEGMEATLFATLMSIFNGGSLVGGLIGAALTQIFGITKDRFDNLTSLVILCNLSSLLPLPLLGLLPEEGPDINSKESPDIEMKSI</sequence>
<protein>
    <submittedName>
        <fullName evidence="10">Folate-biopterin transporter 1, chloroplastic-like</fullName>
    </submittedName>
</protein>
<dbReference type="NCBIfam" id="TIGR00788">
    <property type="entry name" value="fbt"/>
    <property type="match status" value="1"/>
</dbReference>
<comment type="similarity">
    <text evidence="2">Belongs to the major facilitator superfamily. Folate-biopterin transporter (TC 2.A.71) family.</text>
</comment>
<dbReference type="PANTHER" id="PTHR31585">
    <property type="entry name" value="FOLATE-BIOPTERIN TRANSPORTER 1, CHLOROPLASTIC"/>
    <property type="match status" value="1"/>
</dbReference>
<gene>
    <name evidence="10" type="primary">LOC111009739</name>
</gene>
<dbReference type="AlphaFoldDB" id="A0A6J1CDI2"/>
<keyword evidence="9" id="KW-1185">Reference proteome</keyword>
<feature type="transmembrane region" description="Helical" evidence="8">
    <location>
        <begin position="355"/>
        <end position="379"/>
    </location>
</feature>